<keyword evidence="4 7" id="KW-0238">DNA-binding</keyword>
<dbReference type="InterPro" id="IPR016032">
    <property type="entry name" value="Sig_transdc_resp-reg_C-effctor"/>
</dbReference>
<dbReference type="CDD" id="cd17574">
    <property type="entry name" value="REC_OmpR"/>
    <property type="match status" value="1"/>
</dbReference>
<evidence type="ECO:0000256" key="5">
    <source>
        <dbReference type="ARBA" id="ARBA00023163"/>
    </source>
</evidence>
<evidence type="ECO:0000256" key="7">
    <source>
        <dbReference type="PROSITE-ProRule" id="PRU01091"/>
    </source>
</evidence>
<evidence type="ECO:0000313" key="10">
    <source>
        <dbReference type="EMBL" id="PZO91417.1"/>
    </source>
</evidence>
<dbReference type="Gene3D" id="1.10.10.10">
    <property type="entry name" value="Winged helix-like DNA-binding domain superfamily/Winged helix DNA-binding domain"/>
    <property type="match status" value="1"/>
</dbReference>
<dbReference type="Gene3D" id="6.10.250.690">
    <property type="match status" value="1"/>
</dbReference>
<dbReference type="Proteomes" id="UP000249066">
    <property type="component" value="Unassembled WGS sequence"/>
</dbReference>
<evidence type="ECO:0000313" key="11">
    <source>
        <dbReference type="Proteomes" id="UP000249066"/>
    </source>
</evidence>
<keyword evidence="3" id="KW-0805">Transcription regulation</keyword>
<dbReference type="GO" id="GO:0032993">
    <property type="term" value="C:protein-DNA complex"/>
    <property type="evidence" value="ECO:0007669"/>
    <property type="project" value="TreeGrafter"/>
</dbReference>
<dbReference type="PROSITE" id="PS50110">
    <property type="entry name" value="RESPONSE_REGULATORY"/>
    <property type="match status" value="1"/>
</dbReference>
<dbReference type="SUPFAM" id="SSF46894">
    <property type="entry name" value="C-terminal effector domain of the bipartite response regulators"/>
    <property type="match status" value="1"/>
</dbReference>
<dbReference type="InterPro" id="IPR011006">
    <property type="entry name" value="CheY-like_superfamily"/>
</dbReference>
<feature type="domain" description="Response regulatory" evidence="8">
    <location>
        <begin position="2"/>
        <end position="116"/>
    </location>
</feature>
<evidence type="ECO:0000256" key="3">
    <source>
        <dbReference type="ARBA" id="ARBA00023015"/>
    </source>
</evidence>
<dbReference type="SUPFAM" id="SSF52172">
    <property type="entry name" value="CheY-like"/>
    <property type="match status" value="1"/>
</dbReference>
<dbReference type="InterPro" id="IPR001789">
    <property type="entry name" value="Sig_transdc_resp-reg_receiver"/>
</dbReference>
<evidence type="ECO:0000259" key="9">
    <source>
        <dbReference type="PROSITE" id="PS51755"/>
    </source>
</evidence>
<dbReference type="GO" id="GO:0000976">
    <property type="term" value="F:transcription cis-regulatory region binding"/>
    <property type="evidence" value="ECO:0007669"/>
    <property type="project" value="TreeGrafter"/>
</dbReference>
<gene>
    <name evidence="10" type="ORF">DI623_03160</name>
</gene>
<dbReference type="GO" id="GO:0000156">
    <property type="term" value="F:phosphorelay response regulator activity"/>
    <property type="evidence" value="ECO:0007669"/>
    <property type="project" value="TreeGrafter"/>
</dbReference>
<dbReference type="EMBL" id="QFNN01000009">
    <property type="protein sequence ID" value="PZO91417.1"/>
    <property type="molecule type" value="Genomic_DNA"/>
</dbReference>
<sequence length="224" mass="25225">MNLLLVEDDHVYGPTLAEELRRLDHKVELARDGREALLSVGRDQYDAVILDRMMPGLDGMSFLERLRGNENRVPVIMLTALGHTQDKIEGLETGADDYLVKPVPVEELNARLSAVARRRDWAGGGSETIRAGRIRVSPSKHRAWVEETPIDLGKTEFNLLAELARNAGTVLTRAMLIERVWGYDFEPEHNLVDVYIRRLRQRLAAAGEDDAIVTLRGVGYMLKD</sequence>
<keyword evidence="5" id="KW-0804">Transcription</keyword>
<evidence type="ECO:0000256" key="6">
    <source>
        <dbReference type="PROSITE-ProRule" id="PRU00169"/>
    </source>
</evidence>
<dbReference type="GO" id="GO:0005829">
    <property type="term" value="C:cytosol"/>
    <property type="evidence" value="ECO:0007669"/>
    <property type="project" value="TreeGrafter"/>
</dbReference>
<dbReference type="InterPro" id="IPR036388">
    <property type="entry name" value="WH-like_DNA-bd_sf"/>
</dbReference>
<evidence type="ECO:0000259" key="8">
    <source>
        <dbReference type="PROSITE" id="PS50110"/>
    </source>
</evidence>
<keyword evidence="1 6" id="KW-0597">Phosphoprotein</keyword>
<dbReference type="PANTHER" id="PTHR48111:SF22">
    <property type="entry name" value="REGULATOR OF RPOS"/>
    <property type="match status" value="1"/>
</dbReference>
<evidence type="ECO:0000256" key="4">
    <source>
        <dbReference type="ARBA" id="ARBA00023125"/>
    </source>
</evidence>
<dbReference type="AlphaFoldDB" id="A0A2W5AE38"/>
<feature type="modified residue" description="4-aspartylphosphate" evidence="6">
    <location>
        <position position="51"/>
    </location>
</feature>
<evidence type="ECO:0000256" key="2">
    <source>
        <dbReference type="ARBA" id="ARBA00023012"/>
    </source>
</evidence>
<dbReference type="Gene3D" id="3.40.50.2300">
    <property type="match status" value="1"/>
</dbReference>
<dbReference type="Pfam" id="PF00072">
    <property type="entry name" value="Response_reg"/>
    <property type="match status" value="1"/>
</dbReference>
<dbReference type="CDD" id="cd00383">
    <property type="entry name" value="trans_reg_C"/>
    <property type="match status" value="1"/>
</dbReference>
<proteinExistence type="predicted"/>
<dbReference type="PANTHER" id="PTHR48111">
    <property type="entry name" value="REGULATOR OF RPOS"/>
    <property type="match status" value="1"/>
</dbReference>
<comment type="caution">
    <text evidence="10">The sequence shown here is derived from an EMBL/GenBank/DDBJ whole genome shotgun (WGS) entry which is preliminary data.</text>
</comment>
<reference evidence="10 11" key="1">
    <citation type="submission" date="2017-08" db="EMBL/GenBank/DDBJ databases">
        <title>Infants hospitalized years apart are colonized by the same room-sourced microbial strains.</title>
        <authorList>
            <person name="Brooks B."/>
            <person name="Olm M.R."/>
            <person name="Firek B.A."/>
            <person name="Baker R."/>
            <person name="Thomas B.C."/>
            <person name="Morowitz M.J."/>
            <person name="Banfield J.F."/>
        </authorList>
    </citation>
    <scope>NUCLEOTIDE SEQUENCE [LARGE SCALE GENOMIC DNA]</scope>
    <source>
        <strain evidence="10">S2_018_000_R2_101</strain>
    </source>
</reference>
<protein>
    <submittedName>
        <fullName evidence="10">DNA-binding response regulator</fullName>
    </submittedName>
</protein>
<keyword evidence="2" id="KW-0902">Two-component regulatory system</keyword>
<dbReference type="SMART" id="SM00862">
    <property type="entry name" value="Trans_reg_C"/>
    <property type="match status" value="1"/>
</dbReference>
<feature type="domain" description="OmpR/PhoB-type" evidence="9">
    <location>
        <begin position="126"/>
        <end position="224"/>
    </location>
</feature>
<dbReference type="Pfam" id="PF00486">
    <property type="entry name" value="Trans_reg_C"/>
    <property type="match status" value="1"/>
</dbReference>
<dbReference type="InterPro" id="IPR039420">
    <property type="entry name" value="WalR-like"/>
</dbReference>
<dbReference type="PROSITE" id="PS51755">
    <property type="entry name" value="OMPR_PHOB"/>
    <property type="match status" value="1"/>
</dbReference>
<accession>A0A2W5AE38</accession>
<evidence type="ECO:0000256" key="1">
    <source>
        <dbReference type="ARBA" id="ARBA00022553"/>
    </source>
</evidence>
<dbReference type="GO" id="GO:0006355">
    <property type="term" value="P:regulation of DNA-templated transcription"/>
    <property type="evidence" value="ECO:0007669"/>
    <property type="project" value="InterPro"/>
</dbReference>
<feature type="DNA-binding region" description="OmpR/PhoB-type" evidence="7">
    <location>
        <begin position="126"/>
        <end position="224"/>
    </location>
</feature>
<dbReference type="SMART" id="SM00448">
    <property type="entry name" value="REC"/>
    <property type="match status" value="1"/>
</dbReference>
<dbReference type="FunFam" id="1.10.10.10:FF:000005">
    <property type="entry name" value="Two-component system response regulator"/>
    <property type="match status" value="1"/>
</dbReference>
<dbReference type="InterPro" id="IPR001867">
    <property type="entry name" value="OmpR/PhoB-type_DNA-bd"/>
</dbReference>
<organism evidence="10 11">
    <name type="scientific">Sphingomonas sanxanigenens</name>
    <dbReference type="NCBI Taxonomy" id="397260"/>
    <lineage>
        <taxon>Bacteria</taxon>
        <taxon>Pseudomonadati</taxon>
        <taxon>Pseudomonadota</taxon>
        <taxon>Alphaproteobacteria</taxon>
        <taxon>Sphingomonadales</taxon>
        <taxon>Sphingomonadaceae</taxon>
        <taxon>Sphingomonas</taxon>
    </lineage>
</organism>
<name>A0A2W5AE38_9SPHN</name>